<evidence type="ECO:0000313" key="2">
    <source>
        <dbReference type="EMBL" id="GJT92793.1"/>
    </source>
</evidence>
<sequence>MKGVVTDWYQEPQCCCTPEISPGDESSERNECRTLPGILMRLLAGLFRWEDLKVAAMSESVFRKRFRSSYESSPSLSPLDLPSRKHYRGTSKLVEDDKEDDDEEDEEIDESLDSDSVSEDVDVGSLFLNETLIYCQLCGI</sequence>
<organism evidence="2 3">
    <name type="scientific">Tanacetum coccineum</name>
    <dbReference type="NCBI Taxonomy" id="301880"/>
    <lineage>
        <taxon>Eukaryota</taxon>
        <taxon>Viridiplantae</taxon>
        <taxon>Streptophyta</taxon>
        <taxon>Embryophyta</taxon>
        <taxon>Tracheophyta</taxon>
        <taxon>Spermatophyta</taxon>
        <taxon>Magnoliopsida</taxon>
        <taxon>eudicotyledons</taxon>
        <taxon>Gunneridae</taxon>
        <taxon>Pentapetalae</taxon>
        <taxon>asterids</taxon>
        <taxon>campanulids</taxon>
        <taxon>Asterales</taxon>
        <taxon>Asteraceae</taxon>
        <taxon>Asteroideae</taxon>
        <taxon>Anthemideae</taxon>
        <taxon>Anthemidinae</taxon>
        <taxon>Tanacetum</taxon>
    </lineage>
</organism>
<dbReference type="Proteomes" id="UP001151760">
    <property type="component" value="Unassembled WGS sequence"/>
</dbReference>
<accession>A0ABQ5HY89</accession>
<reference evidence="2" key="1">
    <citation type="journal article" date="2022" name="Int. J. Mol. Sci.">
        <title>Draft Genome of Tanacetum Coccineum: Genomic Comparison of Closely Related Tanacetum-Family Plants.</title>
        <authorList>
            <person name="Yamashiro T."/>
            <person name="Shiraishi A."/>
            <person name="Nakayama K."/>
            <person name="Satake H."/>
        </authorList>
    </citation>
    <scope>NUCLEOTIDE SEQUENCE</scope>
</reference>
<feature type="region of interest" description="Disordered" evidence="1">
    <location>
        <begin position="65"/>
        <end position="118"/>
    </location>
</feature>
<evidence type="ECO:0000313" key="3">
    <source>
        <dbReference type="Proteomes" id="UP001151760"/>
    </source>
</evidence>
<evidence type="ECO:0000256" key="1">
    <source>
        <dbReference type="SAM" id="MobiDB-lite"/>
    </source>
</evidence>
<dbReference type="EMBL" id="BQNB010020143">
    <property type="protein sequence ID" value="GJT92793.1"/>
    <property type="molecule type" value="Genomic_DNA"/>
</dbReference>
<reference evidence="2" key="2">
    <citation type="submission" date="2022-01" db="EMBL/GenBank/DDBJ databases">
        <authorList>
            <person name="Yamashiro T."/>
            <person name="Shiraishi A."/>
            <person name="Satake H."/>
            <person name="Nakayama K."/>
        </authorList>
    </citation>
    <scope>NUCLEOTIDE SEQUENCE</scope>
</reference>
<feature type="compositionally biased region" description="Low complexity" evidence="1">
    <location>
        <begin position="69"/>
        <end position="81"/>
    </location>
</feature>
<feature type="compositionally biased region" description="Acidic residues" evidence="1">
    <location>
        <begin position="96"/>
        <end position="118"/>
    </location>
</feature>
<comment type="caution">
    <text evidence="2">The sequence shown here is derived from an EMBL/GenBank/DDBJ whole genome shotgun (WGS) entry which is preliminary data.</text>
</comment>
<name>A0ABQ5HY89_9ASTR</name>
<gene>
    <name evidence="2" type="ORF">Tco_1081638</name>
</gene>
<keyword evidence="3" id="KW-1185">Reference proteome</keyword>
<proteinExistence type="predicted"/>
<protein>
    <submittedName>
        <fullName evidence="2">Uncharacterized protein</fullName>
    </submittedName>
</protein>